<protein>
    <submittedName>
        <fullName evidence="1">Uncharacterized protein</fullName>
    </submittedName>
</protein>
<feature type="non-terminal residue" evidence="1">
    <location>
        <position position="1"/>
    </location>
</feature>
<proteinExistence type="predicted"/>
<dbReference type="EMBL" id="JAMKFB020000022">
    <property type="protein sequence ID" value="KAL0159454.1"/>
    <property type="molecule type" value="Genomic_DNA"/>
</dbReference>
<accession>A0ABD0NBK8</accession>
<keyword evidence="2" id="KW-1185">Reference proteome</keyword>
<feature type="non-terminal residue" evidence="1">
    <location>
        <position position="325"/>
    </location>
</feature>
<dbReference type="AlphaFoldDB" id="A0ABD0NBK8"/>
<comment type="caution">
    <text evidence="1">The sequence shown here is derived from an EMBL/GenBank/DDBJ whole genome shotgun (WGS) entry which is preliminary data.</text>
</comment>
<evidence type="ECO:0000313" key="2">
    <source>
        <dbReference type="Proteomes" id="UP001529510"/>
    </source>
</evidence>
<evidence type="ECO:0000313" key="1">
    <source>
        <dbReference type="EMBL" id="KAL0159454.1"/>
    </source>
</evidence>
<sequence>ELEPAATDEPLQLGETELMITMRPELRVIADQVRELATTPATREKAVASEIMERSSTHCTMAEGELLVDLGLYRPAPFSFHLLLSPLPFVNCLLTNACPPTRSPAPASCSTSPLASWLEDSPWLLAPSSPLWPGSPLAPPGSLGLSTPLLRLHLIPLTLRLHQAPSSPGFTLDLCRSGSTAAFRIHPFVLPRPSGSSSSPWLIGFPSPPQAPPPPPSPPSPFLLHGSSICWLHRGSPTRLWPGSHLAPTAPSPSSRLPDPPWFLLFPPWLLSPSSSPWTLFVVLLPGVCPPLKFPPVPSYVVSMPRGHAFREGGDILFVYLPMCC</sequence>
<dbReference type="Proteomes" id="UP001529510">
    <property type="component" value="Unassembled WGS sequence"/>
</dbReference>
<organism evidence="1 2">
    <name type="scientific">Cirrhinus mrigala</name>
    <name type="common">Mrigala</name>
    <dbReference type="NCBI Taxonomy" id="683832"/>
    <lineage>
        <taxon>Eukaryota</taxon>
        <taxon>Metazoa</taxon>
        <taxon>Chordata</taxon>
        <taxon>Craniata</taxon>
        <taxon>Vertebrata</taxon>
        <taxon>Euteleostomi</taxon>
        <taxon>Actinopterygii</taxon>
        <taxon>Neopterygii</taxon>
        <taxon>Teleostei</taxon>
        <taxon>Ostariophysi</taxon>
        <taxon>Cypriniformes</taxon>
        <taxon>Cyprinidae</taxon>
        <taxon>Labeoninae</taxon>
        <taxon>Labeonini</taxon>
        <taxon>Cirrhinus</taxon>
    </lineage>
</organism>
<reference evidence="1 2" key="1">
    <citation type="submission" date="2024-05" db="EMBL/GenBank/DDBJ databases">
        <title>Genome sequencing and assembly of Indian major carp, Cirrhinus mrigala (Hamilton, 1822).</title>
        <authorList>
            <person name="Mohindra V."/>
            <person name="Chowdhury L.M."/>
            <person name="Lal K."/>
            <person name="Jena J.K."/>
        </authorList>
    </citation>
    <scope>NUCLEOTIDE SEQUENCE [LARGE SCALE GENOMIC DNA]</scope>
    <source>
        <strain evidence="1">CM1030</strain>
        <tissue evidence="1">Blood</tissue>
    </source>
</reference>
<gene>
    <name evidence="1" type="ORF">M9458_043179</name>
</gene>
<name>A0ABD0NBK8_CIRMR</name>